<dbReference type="PANTHER" id="PTHR10492:SF57">
    <property type="entry name" value="ATP-DEPENDENT DNA HELICASE"/>
    <property type="match status" value="1"/>
</dbReference>
<evidence type="ECO:0000259" key="1">
    <source>
        <dbReference type="Pfam" id="PF21530"/>
    </source>
</evidence>
<dbReference type="AlphaFoldDB" id="A0A2G5CS05"/>
<name>A0A2G5CS05_AQUCA</name>
<dbReference type="InParanoid" id="A0A2G5CS05"/>
<keyword evidence="3" id="KW-1185">Reference proteome</keyword>
<dbReference type="InterPro" id="IPR049163">
    <property type="entry name" value="Pif1-like_2B_dom"/>
</dbReference>
<protein>
    <recommendedName>
        <fullName evidence="1">DNA helicase Pif1-like 2B domain-containing protein</fullName>
    </recommendedName>
</protein>
<feature type="domain" description="DNA helicase Pif1-like 2B" evidence="1">
    <location>
        <begin position="78"/>
        <end position="120"/>
    </location>
</feature>
<proteinExistence type="predicted"/>
<dbReference type="STRING" id="218851.A0A2G5CS05"/>
<gene>
    <name evidence="2" type="ORF">AQUCO_03900163v1</name>
</gene>
<accession>A0A2G5CS05</accession>
<evidence type="ECO:0000313" key="3">
    <source>
        <dbReference type="Proteomes" id="UP000230069"/>
    </source>
</evidence>
<reference evidence="2 3" key="1">
    <citation type="submission" date="2017-09" db="EMBL/GenBank/DDBJ databases">
        <title>WGS assembly of Aquilegia coerulea Goldsmith.</title>
        <authorList>
            <person name="Hodges S."/>
            <person name="Kramer E."/>
            <person name="Nordborg M."/>
            <person name="Tomkins J."/>
            <person name="Borevitz J."/>
            <person name="Derieg N."/>
            <person name="Yan J."/>
            <person name="Mihaltcheva S."/>
            <person name="Hayes R.D."/>
            <person name="Rokhsar D."/>
        </authorList>
    </citation>
    <scope>NUCLEOTIDE SEQUENCE [LARGE SCALE GENOMIC DNA]</scope>
    <source>
        <strain evidence="3">cv. Goldsmith</strain>
    </source>
</reference>
<dbReference type="SUPFAM" id="SSF52540">
    <property type="entry name" value="P-loop containing nucleoside triphosphate hydrolases"/>
    <property type="match status" value="1"/>
</dbReference>
<dbReference type="InterPro" id="IPR027417">
    <property type="entry name" value="P-loop_NTPase"/>
</dbReference>
<dbReference type="EMBL" id="KZ305056">
    <property type="protein sequence ID" value="PIA34066.1"/>
    <property type="molecule type" value="Genomic_DNA"/>
</dbReference>
<dbReference type="Proteomes" id="UP000230069">
    <property type="component" value="Unassembled WGS sequence"/>
</dbReference>
<dbReference type="PANTHER" id="PTHR10492">
    <property type="match status" value="1"/>
</dbReference>
<sequence>MELISKVYPDLNHKEKVTQQYLEERSILSARNDDVSALNASVINLFSGEFYEFLSADSVIEEDIEVENRGNRIASENFNSLGPPSLPHFNLQLKIGYPIMLLRNLQPQDGLCNGTRLMVANCATS</sequence>
<dbReference type="Pfam" id="PF21530">
    <property type="entry name" value="Pif1_2B_dom"/>
    <property type="match status" value="1"/>
</dbReference>
<dbReference type="OrthoDB" id="1920387at2759"/>
<evidence type="ECO:0000313" key="2">
    <source>
        <dbReference type="EMBL" id="PIA34066.1"/>
    </source>
</evidence>
<organism evidence="2 3">
    <name type="scientific">Aquilegia coerulea</name>
    <name type="common">Rocky mountain columbine</name>
    <dbReference type="NCBI Taxonomy" id="218851"/>
    <lineage>
        <taxon>Eukaryota</taxon>
        <taxon>Viridiplantae</taxon>
        <taxon>Streptophyta</taxon>
        <taxon>Embryophyta</taxon>
        <taxon>Tracheophyta</taxon>
        <taxon>Spermatophyta</taxon>
        <taxon>Magnoliopsida</taxon>
        <taxon>Ranunculales</taxon>
        <taxon>Ranunculaceae</taxon>
        <taxon>Thalictroideae</taxon>
        <taxon>Aquilegia</taxon>
    </lineage>
</organism>